<evidence type="ECO:0000256" key="3">
    <source>
        <dbReference type="ARBA" id="ARBA00022741"/>
    </source>
</evidence>
<evidence type="ECO:0000313" key="11">
    <source>
        <dbReference type="EMBL" id="BCY25525.1"/>
    </source>
</evidence>
<evidence type="ECO:0000256" key="6">
    <source>
        <dbReference type="ARBA" id="ARBA00023136"/>
    </source>
</evidence>
<dbReference type="SMART" id="SM00382">
    <property type="entry name" value="AAA"/>
    <property type="match status" value="1"/>
</dbReference>
<evidence type="ECO:0000256" key="8">
    <source>
        <dbReference type="SAM" id="Phobius"/>
    </source>
</evidence>
<evidence type="ECO:0000259" key="9">
    <source>
        <dbReference type="PROSITE" id="PS50893"/>
    </source>
</evidence>
<dbReference type="PROSITE" id="PS00211">
    <property type="entry name" value="ABC_TRANSPORTER_1"/>
    <property type="match status" value="1"/>
</dbReference>
<feature type="region of interest" description="Disordered" evidence="7">
    <location>
        <begin position="555"/>
        <end position="576"/>
    </location>
</feature>
<feature type="domain" description="ABC transporter" evidence="9">
    <location>
        <begin position="345"/>
        <end position="576"/>
    </location>
</feature>
<gene>
    <name evidence="11" type="ORF">KB1_15150</name>
</gene>
<dbReference type="SUPFAM" id="SSF52540">
    <property type="entry name" value="P-loop containing nucleoside triphosphate hydrolases"/>
    <property type="match status" value="1"/>
</dbReference>
<dbReference type="Pfam" id="PF00664">
    <property type="entry name" value="ABC_membrane"/>
    <property type="match status" value="1"/>
</dbReference>
<dbReference type="GeneID" id="92880462"/>
<feature type="domain" description="ABC transmembrane type-1" evidence="10">
    <location>
        <begin position="111"/>
        <end position="300"/>
    </location>
</feature>
<dbReference type="PANTHER" id="PTHR24221:SF590">
    <property type="entry name" value="COMPONENT LINKED WITH THE ASSEMBLY OF CYTOCHROME' TRANSPORT TRANSMEMBRANE ATP-BINDING PROTEIN ABC TRANSPORTER CYDD-RELATED"/>
    <property type="match status" value="1"/>
</dbReference>
<dbReference type="InterPro" id="IPR011527">
    <property type="entry name" value="ABC1_TM_dom"/>
</dbReference>
<dbReference type="Gene3D" id="3.40.50.300">
    <property type="entry name" value="P-loop containing nucleotide triphosphate hydrolases"/>
    <property type="match status" value="1"/>
</dbReference>
<proteinExistence type="predicted"/>
<dbReference type="GO" id="GO:0005886">
    <property type="term" value="C:plasma membrane"/>
    <property type="evidence" value="ECO:0007669"/>
    <property type="project" value="UniProtKB-SubCell"/>
</dbReference>
<feature type="transmembrane region" description="Helical" evidence="8">
    <location>
        <begin position="20"/>
        <end position="42"/>
    </location>
</feature>
<accession>A0AAD1KP89</accession>
<evidence type="ECO:0000256" key="5">
    <source>
        <dbReference type="ARBA" id="ARBA00022989"/>
    </source>
</evidence>
<dbReference type="SUPFAM" id="SSF90123">
    <property type="entry name" value="ABC transporter transmembrane region"/>
    <property type="match status" value="1"/>
</dbReference>
<name>A0AAD1KP89_9ACTN</name>
<feature type="transmembrane region" description="Helical" evidence="8">
    <location>
        <begin position="48"/>
        <end position="73"/>
    </location>
</feature>
<evidence type="ECO:0000256" key="7">
    <source>
        <dbReference type="SAM" id="MobiDB-lite"/>
    </source>
</evidence>
<dbReference type="Pfam" id="PF00005">
    <property type="entry name" value="ABC_tran"/>
    <property type="match status" value="1"/>
</dbReference>
<feature type="compositionally biased region" description="Acidic residues" evidence="7">
    <location>
        <begin position="560"/>
        <end position="576"/>
    </location>
</feature>
<dbReference type="InterPro" id="IPR036640">
    <property type="entry name" value="ABC1_TM_sf"/>
</dbReference>
<protein>
    <recommendedName>
        <fullName evidence="13">ABC transporter ATP-binding protein</fullName>
    </recommendedName>
</protein>
<dbReference type="PANTHER" id="PTHR24221">
    <property type="entry name" value="ATP-BINDING CASSETTE SUB-FAMILY B"/>
    <property type="match status" value="1"/>
</dbReference>
<dbReference type="GO" id="GO:0140359">
    <property type="term" value="F:ABC-type transporter activity"/>
    <property type="evidence" value="ECO:0007669"/>
    <property type="project" value="InterPro"/>
</dbReference>
<comment type="subcellular location">
    <subcellularLocation>
        <location evidence="1">Cell membrane</location>
        <topology evidence="1">Multi-pass membrane protein</topology>
    </subcellularLocation>
</comment>
<dbReference type="PROSITE" id="PS50929">
    <property type="entry name" value="ABC_TM1F"/>
    <property type="match status" value="1"/>
</dbReference>
<feature type="transmembrane region" description="Helical" evidence="8">
    <location>
        <begin position="158"/>
        <end position="178"/>
    </location>
</feature>
<feature type="transmembrane region" description="Helical" evidence="8">
    <location>
        <begin position="239"/>
        <end position="261"/>
    </location>
</feature>
<reference evidence="11" key="1">
    <citation type="submission" date="2021-06" db="EMBL/GenBank/DDBJ databases">
        <title>Genome sequence of Cutibacterium modestum strain KB17-24694.</title>
        <authorList>
            <person name="Dekio I."/>
            <person name="Asahina A."/>
            <person name="Nishida M."/>
        </authorList>
    </citation>
    <scope>NUCLEOTIDE SEQUENCE</scope>
    <source>
        <strain evidence="11">KB17-24694</strain>
    </source>
</reference>
<evidence type="ECO:0000259" key="10">
    <source>
        <dbReference type="PROSITE" id="PS50929"/>
    </source>
</evidence>
<evidence type="ECO:0000256" key="1">
    <source>
        <dbReference type="ARBA" id="ARBA00004651"/>
    </source>
</evidence>
<dbReference type="InterPro" id="IPR003439">
    <property type="entry name" value="ABC_transporter-like_ATP-bd"/>
</dbReference>
<dbReference type="InterPro" id="IPR003593">
    <property type="entry name" value="AAA+_ATPase"/>
</dbReference>
<dbReference type="Proteomes" id="UP000825072">
    <property type="component" value="Chromosome 1"/>
</dbReference>
<evidence type="ECO:0000256" key="4">
    <source>
        <dbReference type="ARBA" id="ARBA00022840"/>
    </source>
</evidence>
<sequence length="576" mass="61354">MSGSVSVMSPQSGSRARRVAAVHIVEVVATCLFLVAVGQIIGGRFEDFAPALGWCWAMGIGGVVAAVAAGAAVSMSGRHARAEEAALHPKVLDVLYRRSLTGPPAADEGERVITLATDNAERVSEYRQVFLPDILAALATPVLVCLVILVGLDWLTGLVVLLACPLIPTLIGGFVKLFRKRSSDSHRERARLTAHYLDALSNLVLIRMLGAGRRVEDDLRRRGETNRRTIMKLLAGNQIVIVVVDGLFSLLFIAMAAGLAMTRWQGDDISATSAITIVLLSVLLLEPLHQVAAFFYIGMGGIASQKALRKWFDAAPSALMTSDSASSMPTSQRSAHVPVSEDGTIRLRNVSVGYGETEVLHGVSLDITHGGRTAIIGRSGAGKSTLLSVLSGTLPPKSGEVYVGGFDALTAAPGAVRSISASVNQRTWLFAGTVADNLAIANPNATREQMRDALRRAGVADEVEAMPKGLDSDVGEQGRLMSGGQAQRISLARAFLSGRNILLLDEPTSHVDADSERRIIDAISQIGDSTTVVMVTHRRRLLRLAHDVQRVSAGTLSPADDVDSIEDDRTETEDWA</sequence>
<feature type="transmembrane region" description="Helical" evidence="8">
    <location>
        <begin position="129"/>
        <end position="152"/>
    </location>
</feature>
<keyword evidence="3" id="KW-0547">Nucleotide-binding</keyword>
<evidence type="ECO:0008006" key="13">
    <source>
        <dbReference type="Google" id="ProtNLM"/>
    </source>
</evidence>
<dbReference type="GO" id="GO:0016887">
    <property type="term" value="F:ATP hydrolysis activity"/>
    <property type="evidence" value="ECO:0007669"/>
    <property type="project" value="InterPro"/>
</dbReference>
<dbReference type="RefSeq" id="WP_007433682.1">
    <property type="nucleotide sequence ID" value="NZ_AP024747.1"/>
</dbReference>
<keyword evidence="6 8" id="KW-0472">Membrane</keyword>
<organism evidence="11 12">
    <name type="scientific">Cutibacterium modestum</name>
    <dbReference type="NCBI Taxonomy" id="2559073"/>
    <lineage>
        <taxon>Bacteria</taxon>
        <taxon>Bacillati</taxon>
        <taxon>Actinomycetota</taxon>
        <taxon>Actinomycetes</taxon>
        <taxon>Propionibacteriales</taxon>
        <taxon>Propionibacteriaceae</taxon>
        <taxon>Cutibacterium</taxon>
    </lineage>
</organism>
<dbReference type="GO" id="GO:0005524">
    <property type="term" value="F:ATP binding"/>
    <property type="evidence" value="ECO:0007669"/>
    <property type="project" value="UniProtKB-KW"/>
</dbReference>
<dbReference type="Gene3D" id="1.20.1560.10">
    <property type="entry name" value="ABC transporter type 1, transmembrane domain"/>
    <property type="match status" value="1"/>
</dbReference>
<evidence type="ECO:0000313" key="12">
    <source>
        <dbReference type="Proteomes" id="UP000825072"/>
    </source>
</evidence>
<keyword evidence="4" id="KW-0067">ATP-binding</keyword>
<dbReference type="InterPro" id="IPR027417">
    <property type="entry name" value="P-loop_NTPase"/>
</dbReference>
<feature type="transmembrane region" description="Helical" evidence="8">
    <location>
        <begin position="273"/>
        <end position="297"/>
    </location>
</feature>
<dbReference type="AlphaFoldDB" id="A0AAD1KP89"/>
<keyword evidence="2 8" id="KW-0812">Transmembrane</keyword>
<keyword evidence="5 8" id="KW-1133">Transmembrane helix</keyword>
<dbReference type="EMBL" id="AP024747">
    <property type="protein sequence ID" value="BCY25525.1"/>
    <property type="molecule type" value="Genomic_DNA"/>
</dbReference>
<dbReference type="InterPro" id="IPR039421">
    <property type="entry name" value="Type_1_exporter"/>
</dbReference>
<evidence type="ECO:0000256" key="2">
    <source>
        <dbReference type="ARBA" id="ARBA00022692"/>
    </source>
</evidence>
<dbReference type="PROSITE" id="PS50893">
    <property type="entry name" value="ABC_TRANSPORTER_2"/>
    <property type="match status" value="1"/>
</dbReference>
<dbReference type="InterPro" id="IPR017871">
    <property type="entry name" value="ABC_transporter-like_CS"/>
</dbReference>